<dbReference type="Proteomes" id="UP000664521">
    <property type="component" value="Unassembled WGS sequence"/>
</dbReference>
<gene>
    <name evidence="1" type="ORF">HETSPECPRED_001295</name>
</gene>
<dbReference type="OrthoDB" id="10392741at2759"/>
<organism evidence="1 2">
    <name type="scientific">Heterodermia speciosa</name>
    <dbReference type="NCBI Taxonomy" id="116794"/>
    <lineage>
        <taxon>Eukaryota</taxon>
        <taxon>Fungi</taxon>
        <taxon>Dikarya</taxon>
        <taxon>Ascomycota</taxon>
        <taxon>Pezizomycotina</taxon>
        <taxon>Lecanoromycetes</taxon>
        <taxon>OSLEUM clade</taxon>
        <taxon>Lecanoromycetidae</taxon>
        <taxon>Caliciales</taxon>
        <taxon>Physciaceae</taxon>
        <taxon>Heterodermia</taxon>
    </lineage>
</organism>
<dbReference type="AlphaFoldDB" id="A0A8H3EWN4"/>
<protein>
    <submittedName>
        <fullName evidence="1">Uncharacterized protein</fullName>
    </submittedName>
</protein>
<keyword evidence="2" id="KW-1185">Reference proteome</keyword>
<reference evidence="1" key="1">
    <citation type="submission" date="2021-03" db="EMBL/GenBank/DDBJ databases">
        <authorList>
            <person name="Tagirdzhanova G."/>
        </authorList>
    </citation>
    <scope>NUCLEOTIDE SEQUENCE</scope>
</reference>
<dbReference type="EMBL" id="CAJPDS010000012">
    <property type="protein sequence ID" value="CAF9913020.1"/>
    <property type="molecule type" value="Genomic_DNA"/>
</dbReference>
<evidence type="ECO:0000313" key="2">
    <source>
        <dbReference type="Proteomes" id="UP000664521"/>
    </source>
</evidence>
<sequence>MPQSQLFSKPTIPKTGASPRYYEHVGDRFACQSWEAYTAARLTPNELAALILYFKGTPLATAEFWTHLSKQFSWEIYAIDPRFWDSMKRIGRGENEARLTSEANGQKMEQLPVDRAIREWLATLIAQASGMLGLSEPSWRLRSWGNLYSEPPSVLGKDWRDLLAKKLHAQHKFAKKVVGFND</sequence>
<comment type="caution">
    <text evidence="1">The sequence shown here is derived from an EMBL/GenBank/DDBJ whole genome shotgun (WGS) entry which is preliminary data.</text>
</comment>
<accession>A0A8H3EWN4</accession>
<proteinExistence type="predicted"/>
<name>A0A8H3EWN4_9LECA</name>
<evidence type="ECO:0000313" key="1">
    <source>
        <dbReference type="EMBL" id="CAF9913020.1"/>
    </source>
</evidence>